<gene>
    <name evidence="2" type="ORF">BDK92_7326</name>
</gene>
<sequence length="272" mass="29864">MDAAVTAPWWSQGFTVLDIESTDKDPETALTASICFGLMRAADASMQVRTALVAVDMPAEASAVNGLTTEQLRAEGGKPAEVLDDFCAEIAVCLTAGMPLVIMNAPYDLTVLDRDCRRNGVPTITDRLEGRPLAPIIDPGVLDKKVIKYRRRVSETQGARCLKTLAQVHGVGWDDEQAHTAEYDATRAGRVAWQLMARFPALAAMTLPELHDAQIGWYREQSEGLAAFWRQKANEIEHRAARDDDEAAAEVEKLRTAADGVSLEWPMRTVQK</sequence>
<dbReference type="Gene3D" id="3.30.420.10">
    <property type="entry name" value="Ribonuclease H-like superfamily/Ribonuclease H"/>
    <property type="match status" value="1"/>
</dbReference>
<evidence type="ECO:0000313" key="3">
    <source>
        <dbReference type="Proteomes" id="UP000277671"/>
    </source>
</evidence>
<evidence type="ECO:0000313" key="2">
    <source>
        <dbReference type="EMBL" id="RKR92844.1"/>
    </source>
</evidence>
<reference evidence="2 3" key="1">
    <citation type="submission" date="2018-10" db="EMBL/GenBank/DDBJ databases">
        <title>Sequencing the genomes of 1000 actinobacteria strains.</title>
        <authorList>
            <person name="Klenk H.-P."/>
        </authorList>
    </citation>
    <scope>NUCLEOTIDE SEQUENCE [LARGE SCALE GENOMIC DNA]</scope>
    <source>
        <strain evidence="2 3">DSM 45175</strain>
    </source>
</reference>
<name>A0A495JX57_9ACTN</name>
<dbReference type="GO" id="GO:0004527">
    <property type="term" value="F:exonuclease activity"/>
    <property type="evidence" value="ECO:0007669"/>
    <property type="project" value="UniProtKB-ARBA"/>
</dbReference>
<dbReference type="EMBL" id="RBKT01000001">
    <property type="protein sequence ID" value="RKR92844.1"/>
    <property type="molecule type" value="Genomic_DNA"/>
</dbReference>
<dbReference type="SMART" id="SM00479">
    <property type="entry name" value="EXOIII"/>
    <property type="match status" value="1"/>
</dbReference>
<evidence type="ECO:0000259" key="1">
    <source>
        <dbReference type="SMART" id="SM00479"/>
    </source>
</evidence>
<dbReference type="CDD" id="cd06127">
    <property type="entry name" value="DEDDh"/>
    <property type="match status" value="1"/>
</dbReference>
<keyword evidence="3" id="KW-1185">Reference proteome</keyword>
<dbReference type="AlphaFoldDB" id="A0A495JX57"/>
<dbReference type="InterPro" id="IPR012337">
    <property type="entry name" value="RNaseH-like_sf"/>
</dbReference>
<dbReference type="SUPFAM" id="SSF53098">
    <property type="entry name" value="Ribonuclease H-like"/>
    <property type="match status" value="1"/>
</dbReference>
<organism evidence="2 3">
    <name type="scientific">Micromonospora pisi</name>
    <dbReference type="NCBI Taxonomy" id="589240"/>
    <lineage>
        <taxon>Bacteria</taxon>
        <taxon>Bacillati</taxon>
        <taxon>Actinomycetota</taxon>
        <taxon>Actinomycetes</taxon>
        <taxon>Micromonosporales</taxon>
        <taxon>Micromonosporaceae</taxon>
        <taxon>Micromonospora</taxon>
    </lineage>
</organism>
<dbReference type="Proteomes" id="UP000277671">
    <property type="component" value="Unassembled WGS sequence"/>
</dbReference>
<dbReference type="InterPro" id="IPR036397">
    <property type="entry name" value="RNaseH_sf"/>
</dbReference>
<dbReference type="GO" id="GO:0003676">
    <property type="term" value="F:nucleic acid binding"/>
    <property type="evidence" value="ECO:0007669"/>
    <property type="project" value="InterPro"/>
</dbReference>
<dbReference type="OrthoDB" id="9791657at2"/>
<protein>
    <submittedName>
        <fullName evidence="2">DNA polymerase-3 subunit epsilon</fullName>
    </submittedName>
</protein>
<feature type="domain" description="Exonuclease" evidence="1">
    <location>
        <begin position="13"/>
        <end position="201"/>
    </location>
</feature>
<dbReference type="InterPro" id="IPR013520">
    <property type="entry name" value="Ribonucl_H"/>
</dbReference>
<comment type="caution">
    <text evidence="2">The sequence shown here is derived from an EMBL/GenBank/DDBJ whole genome shotgun (WGS) entry which is preliminary data.</text>
</comment>
<accession>A0A495JX57</accession>
<dbReference type="RefSeq" id="WP_121160785.1">
    <property type="nucleotide sequence ID" value="NZ_RBKT01000001.1"/>
</dbReference>
<proteinExistence type="predicted"/>